<dbReference type="Gene3D" id="3.30.300.30">
    <property type="match status" value="1"/>
</dbReference>
<organism evidence="8 9">
    <name type="scientific">Persicimonas caeni</name>
    <dbReference type="NCBI Taxonomy" id="2292766"/>
    <lineage>
        <taxon>Bacteria</taxon>
        <taxon>Deltaproteobacteria</taxon>
        <taxon>Bradymonadales</taxon>
        <taxon>Bradymonadaceae</taxon>
        <taxon>Persicimonas</taxon>
    </lineage>
</organism>
<dbReference type="InterPro" id="IPR020845">
    <property type="entry name" value="AMP-binding_CS"/>
</dbReference>
<evidence type="ECO:0000313" key="8">
    <source>
        <dbReference type="EMBL" id="QDG49580.1"/>
    </source>
</evidence>
<dbReference type="PROSITE" id="PS00455">
    <property type="entry name" value="AMP_BINDING"/>
    <property type="match status" value="1"/>
</dbReference>
<evidence type="ECO:0000259" key="6">
    <source>
        <dbReference type="Pfam" id="PF00501"/>
    </source>
</evidence>
<dbReference type="GO" id="GO:0005886">
    <property type="term" value="C:plasma membrane"/>
    <property type="evidence" value="ECO:0007669"/>
    <property type="project" value="TreeGrafter"/>
</dbReference>
<dbReference type="SUPFAM" id="SSF53474">
    <property type="entry name" value="alpha/beta-Hydrolases"/>
    <property type="match status" value="1"/>
</dbReference>
<feature type="compositionally biased region" description="Basic and acidic residues" evidence="5">
    <location>
        <begin position="370"/>
        <end position="387"/>
    </location>
</feature>
<dbReference type="GO" id="GO:0044539">
    <property type="term" value="P:long-chain fatty acid import into cell"/>
    <property type="evidence" value="ECO:0007669"/>
    <property type="project" value="TreeGrafter"/>
</dbReference>
<dbReference type="InterPro" id="IPR029058">
    <property type="entry name" value="AB_hydrolase_fold"/>
</dbReference>
<dbReference type="OrthoDB" id="4854336at2"/>
<comment type="similarity">
    <text evidence="1">Belongs to the ATP-dependent AMP-binding enzyme family.</text>
</comment>
<evidence type="ECO:0000256" key="3">
    <source>
        <dbReference type="ARBA" id="ARBA00022741"/>
    </source>
</evidence>
<feature type="region of interest" description="Disordered" evidence="5">
    <location>
        <begin position="370"/>
        <end position="397"/>
    </location>
</feature>
<keyword evidence="4" id="KW-0067">ATP-binding</keyword>
<sequence>MSDSNRKSLPVPRVLRRVGAGAKNALTILKRGRLGAPYRASFDVVRQERTYALRHYHGDDSVEAVAPVLLVPPLMVTSEIYDISPELSAINFLGANGMDVWLCDYGNPLAEDDGLERTLDDHILAVDDAIETVARETGQKVHLLGYSQGGMFCYQAAGYRRAKDIGSIITFGSPVDIRKNLPVRVHDDIAARLIKVARQGLKGPIEDLDGLPGWLTSRGFKLLNPQKELGQILDFFGLLHDRDALEQREPKRLFLGGDGFVHWPGEALRDFIDQVIVQNRMASGGFVVDGRTFSLSDIDAPILYFVGQRDDLARPAAVRAIERAAPDTETHGVDIPAGHFGLVVGSTAMGTVWPTVVDWVRWKAGAADDKPELLRPQAERTQDDAKPVDPQSNDDSNTRMLYDLATELADGLWHKLGDVSRDFSNIVDTVRWQLPRLAQLENLDDGQPVNIGLALEEQAHAIPDKTFFLWDGRAFTYAQANRRVNQLLSAMVDDGAKPGQHIGVLMDNHPDLLTAVAAINRLGAVAVLLNSGLRGVSLTQALEAANVEWLVCDPAHVDTSRTGFDAGPIGVLGAHDEDRPLPDDVIDLEANLDPQVDAPPEGIEANAGLAGDLAMLIFTSGTTGLPKPAKITNRRWAMAALGAAAACMLSPKDTVYCALPLYHATGLLVGCGGALIGGARLALAREFSVRQFWSEVRRYGATVVFYVGEMCRYLVSAPEQPNEHRHPVRMFVGNGMRAEVWNKLVDRFGRVRVLEFYGSTEGNVVLANFGGEKAGSVGRPLPGTDEITLVRYDAASGQPLRDDAGRLRSCGDDEPGLLLARISDSHPLAYFDGYLDAEQTEQKIIRDGFHDGDAWFNTGDVLRRDADGDFWFVDRVGDTFRWHGENVSTQQVAQVLDEASFCKMTVVYGVEVPGYDGRAGMAAMVLDDDAEFDGDALFALVDEHLFPAAHPRFVRLVDALEHTDSFKFITTTLRDEGANPTAIDDPIYVYDADARTYRPLTPDAWVPEGL</sequence>
<keyword evidence="2" id="KW-0436">Ligase</keyword>
<evidence type="ECO:0000256" key="1">
    <source>
        <dbReference type="ARBA" id="ARBA00006432"/>
    </source>
</evidence>
<protein>
    <submittedName>
        <fullName evidence="8">Long-chain-acyl-CoA synthetase</fullName>
    </submittedName>
</protein>
<dbReference type="InterPro" id="IPR045851">
    <property type="entry name" value="AMP-bd_C_sf"/>
</dbReference>
<keyword evidence="9" id="KW-1185">Reference proteome</keyword>
<dbReference type="GO" id="GO:0005324">
    <property type="term" value="F:long-chain fatty acid transmembrane transporter activity"/>
    <property type="evidence" value="ECO:0007669"/>
    <property type="project" value="TreeGrafter"/>
</dbReference>
<dbReference type="InterPro" id="IPR042099">
    <property type="entry name" value="ANL_N_sf"/>
</dbReference>
<dbReference type="AlphaFoldDB" id="A0A4Y6PMV8"/>
<accession>A0A5B8XZT3</accession>
<accession>A0A4Y6PMV8</accession>
<dbReference type="InterPro" id="IPR025110">
    <property type="entry name" value="AMP-bd_C"/>
</dbReference>
<evidence type="ECO:0000256" key="2">
    <source>
        <dbReference type="ARBA" id="ARBA00022598"/>
    </source>
</evidence>
<dbReference type="Pfam" id="PF13193">
    <property type="entry name" value="AMP-binding_C"/>
    <property type="match status" value="1"/>
</dbReference>
<dbReference type="GO" id="GO:0004467">
    <property type="term" value="F:long-chain fatty acid-CoA ligase activity"/>
    <property type="evidence" value="ECO:0007669"/>
    <property type="project" value="TreeGrafter"/>
</dbReference>
<dbReference type="RefSeq" id="WP_141196077.1">
    <property type="nucleotide sequence ID" value="NZ_CP041186.1"/>
</dbReference>
<gene>
    <name evidence="8" type="ORF">FIV42_02140</name>
</gene>
<dbReference type="PANTHER" id="PTHR43107:SF15">
    <property type="entry name" value="FATTY ACID TRANSPORT PROTEIN 3, ISOFORM A"/>
    <property type="match status" value="1"/>
</dbReference>
<evidence type="ECO:0000256" key="4">
    <source>
        <dbReference type="ARBA" id="ARBA00022840"/>
    </source>
</evidence>
<dbReference type="Gene3D" id="3.40.50.12780">
    <property type="entry name" value="N-terminal domain of ligase-like"/>
    <property type="match status" value="1"/>
</dbReference>
<dbReference type="SUPFAM" id="SSF56801">
    <property type="entry name" value="Acetyl-CoA synthetase-like"/>
    <property type="match status" value="1"/>
</dbReference>
<evidence type="ECO:0000259" key="7">
    <source>
        <dbReference type="Pfam" id="PF13193"/>
    </source>
</evidence>
<reference evidence="8 9" key="1">
    <citation type="submission" date="2019-06" db="EMBL/GenBank/DDBJ databases">
        <title>Persicimonas caeni gen. nov., sp. nov., a predatory bacterium isolated from solar saltern.</title>
        <authorList>
            <person name="Wang S."/>
        </authorList>
    </citation>
    <scope>NUCLEOTIDE SEQUENCE [LARGE SCALE GENOMIC DNA]</scope>
    <source>
        <strain evidence="8 9">YN101</strain>
    </source>
</reference>
<dbReference type="EMBL" id="CP041186">
    <property type="protein sequence ID" value="QDG49580.1"/>
    <property type="molecule type" value="Genomic_DNA"/>
</dbReference>
<dbReference type="PANTHER" id="PTHR43107">
    <property type="entry name" value="LONG-CHAIN FATTY ACID TRANSPORT PROTEIN"/>
    <property type="match status" value="1"/>
</dbReference>
<dbReference type="Gene3D" id="3.40.50.1820">
    <property type="entry name" value="alpha/beta hydrolase"/>
    <property type="match status" value="1"/>
</dbReference>
<keyword evidence="3" id="KW-0547">Nucleotide-binding</keyword>
<dbReference type="InterPro" id="IPR000873">
    <property type="entry name" value="AMP-dep_synth/lig_dom"/>
</dbReference>
<proteinExistence type="inferred from homology"/>
<dbReference type="Pfam" id="PF00501">
    <property type="entry name" value="AMP-binding"/>
    <property type="match status" value="1"/>
</dbReference>
<dbReference type="Proteomes" id="UP000315995">
    <property type="component" value="Chromosome"/>
</dbReference>
<evidence type="ECO:0000256" key="5">
    <source>
        <dbReference type="SAM" id="MobiDB-lite"/>
    </source>
</evidence>
<feature type="domain" description="AMP-binding enzyme C-terminal" evidence="7">
    <location>
        <begin position="895"/>
        <end position="967"/>
    </location>
</feature>
<feature type="domain" description="AMP-dependent synthetase/ligase" evidence="6">
    <location>
        <begin position="455"/>
        <end position="803"/>
    </location>
</feature>
<dbReference type="GO" id="GO:0005524">
    <property type="term" value="F:ATP binding"/>
    <property type="evidence" value="ECO:0007669"/>
    <property type="project" value="UniProtKB-KW"/>
</dbReference>
<evidence type="ECO:0000313" key="9">
    <source>
        <dbReference type="Proteomes" id="UP000315995"/>
    </source>
</evidence>
<name>A0A4Y6PMV8_PERCE</name>